<evidence type="ECO:0000313" key="3">
    <source>
        <dbReference type="Proteomes" id="UP000322783"/>
    </source>
</evidence>
<dbReference type="Proteomes" id="UP000322783">
    <property type="component" value="Unassembled WGS sequence"/>
</dbReference>
<sequence length="99" mass="11934">MKYKILFCFFGGILSYFNFIDLLKEDDFPILYAILTEFGIIFLVGMSCFTLRYFVKQWKMNPQNEKEEKENNTHLGESILLLIYLWGVIFYLVWGFIKY</sequence>
<feature type="transmembrane region" description="Helical" evidence="1">
    <location>
        <begin position="75"/>
        <end position="97"/>
    </location>
</feature>
<dbReference type="RefSeq" id="WP_075428030.1">
    <property type="nucleotide sequence ID" value="NZ_VTOZ01000004.1"/>
</dbReference>
<dbReference type="AlphaFoldDB" id="A0A5D6WQW5"/>
<keyword evidence="1" id="KW-0472">Membrane</keyword>
<keyword evidence="3" id="KW-1185">Reference proteome</keyword>
<accession>A0A5D6WQW5</accession>
<evidence type="ECO:0000256" key="1">
    <source>
        <dbReference type="SAM" id="Phobius"/>
    </source>
</evidence>
<feature type="transmembrane region" description="Helical" evidence="1">
    <location>
        <begin position="29"/>
        <end position="54"/>
    </location>
</feature>
<keyword evidence="1" id="KW-0812">Transmembrane</keyword>
<reference evidence="2 3" key="1">
    <citation type="submission" date="2019-08" db="EMBL/GenBank/DDBJ databases">
        <title>Selenomonas sp. mPRGC5 and Selenomonas sp. mPRGC8 isolated from ruminal fluid of dairy goat (Capra hircus).</title>
        <authorList>
            <person name="Poothong S."/>
            <person name="Nuengjamnong C."/>
            <person name="Tanasupawat S."/>
        </authorList>
    </citation>
    <scope>NUCLEOTIDE SEQUENCE [LARGE SCALE GENOMIC DNA]</scope>
    <source>
        <strain evidence="3">mPRGC8</strain>
    </source>
</reference>
<name>A0A5D6WQW5_9FIRM</name>
<evidence type="ECO:0000313" key="2">
    <source>
        <dbReference type="EMBL" id="TYZ30303.1"/>
    </source>
</evidence>
<feature type="transmembrane region" description="Helical" evidence="1">
    <location>
        <begin position="5"/>
        <end position="23"/>
    </location>
</feature>
<keyword evidence="1" id="KW-1133">Transmembrane helix</keyword>
<proteinExistence type="predicted"/>
<dbReference type="EMBL" id="VTOZ01000004">
    <property type="protein sequence ID" value="TYZ30303.1"/>
    <property type="molecule type" value="Genomic_DNA"/>
</dbReference>
<organism evidence="2 3">
    <name type="scientific">Selenomonas caprae</name>
    <dbReference type="NCBI Taxonomy" id="2606905"/>
    <lineage>
        <taxon>Bacteria</taxon>
        <taxon>Bacillati</taxon>
        <taxon>Bacillota</taxon>
        <taxon>Negativicutes</taxon>
        <taxon>Selenomonadales</taxon>
        <taxon>Selenomonadaceae</taxon>
        <taxon>Selenomonas</taxon>
    </lineage>
</organism>
<gene>
    <name evidence="2" type="ORF">FZ041_03230</name>
</gene>
<protein>
    <submittedName>
        <fullName evidence="2">Uncharacterized protein</fullName>
    </submittedName>
</protein>
<comment type="caution">
    <text evidence="2">The sequence shown here is derived from an EMBL/GenBank/DDBJ whole genome shotgun (WGS) entry which is preliminary data.</text>
</comment>